<dbReference type="AlphaFoldDB" id="A0A6P8FBG6"/>
<comment type="similarity">
    <text evidence="2">Belongs to the glycosyl hydrolase 85 family.</text>
</comment>
<evidence type="ECO:0000256" key="10">
    <source>
        <dbReference type="SAM" id="MobiDB-lite"/>
    </source>
</evidence>
<dbReference type="CDD" id="cd06547">
    <property type="entry name" value="GH85_ENGase"/>
    <property type="match status" value="1"/>
</dbReference>
<keyword evidence="13" id="KW-1185">Reference proteome</keyword>
<evidence type="ECO:0000313" key="13">
    <source>
        <dbReference type="Proteomes" id="UP000515152"/>
    </source>
</evidence>
<evidence type="ECO:0000256" key="5">
    <source>
        <dbReference type="ARBA" id="ARBA00022801"/>
    </source>
</evidence>
<feature type="compositionally biased region" description="Polar residues" evidence="10">
    <location>
        <begin position="29"/>
        <end position="38"/>
    </location>
</feature>
<dbReference type="Pfam" id="PF25529">
    <property type="entry name" value="Ig_ENGASE1_C"/>
    <property type="match status" value="1"/>
</dbReference>
<dbReference type="Gene3D" id="3.20.20.80">
    <property type="entry name" value="Glycosidases"/>
    <property type="match status" value="1"/>
</dbReference>
<dbReference type="PANTHER" id="PTHR13246">
    <property type="entry name" value="ENDO BETA N-ACETYLGLUCOSAMINIDASE"/>
    <property type="match status" value="1"/>
</dbReference>
<sequence length="728" mass="81874">MDGMLSAMDNMSPRKRRRDDGSGVLSGKQPKTGSSSESCLDEPVDLRSVQHEIIKYGSSTLPAKHYDPDTTEPLSSALRNLEELLAWKLRDANPFNVASVPRASRQPLYASNQPRTLVCHDMMGGYLEDRFIQGTEVETPYAFYHWSLIDIFNYFSHQMVTIPPACWTNAAHKHGVLSLGTFITEWTDGAQMCEAFLAGEEAYRAVADKLVQISHYYGFDGWLVNIENVLSATAVKNMVLFMRYLTDQMHERVAGSVVIWYDSVLKDGSLKWQNELNNDNSVFLEACDGFFTNYNWTEQSLEHMKALSAAQERQVDIFVGVDVFARSDVVGGKFETNKALSLLRKYGFSTAIFAPGWVYECHDKAEFRNNQDKFWGLLADHLYVHRPSALLPFVSSFCQGFGKSFYRNGQVEFQRSWFNLSAQELQPFYYKEQLEGEGWLRTRGCPEDAWSGGSSLLIEGMIPTGQSKICARIFSLHVPLATRTFVSFVYRPSEGVSVSLELKMADAALCSHTNTEDITASSVVPVALREDHDLVKQFTQSCGVWRPDGWTKRCFQLELSGCALRDICVNVTRDEPAQDTPFHCRVGEIMVLDAESLLVSPLSMQNICISDAVWQRGMGHASDSTKETAKLHLNATLQWNYPSQLARCFLIHWRRLRGPDPRVPAGPLALLGRSYSGLYRVVDLVVPDSPALIELVVEPVTREGFSVPESHWGRRSLSYTEGVNAGQK</sequence>
<dbReference type="GO" id="GO:0033925">
    <property type="term" value="F:mannosyl-glycoprotein endo-beta-N-acetylglucosaminidase activity"/>
    <property type="evidence" value="ECO:0007669"/>
    <property type="project" value="UniProtKB-EC"/>
</dbReference>
<evidence type="ECO:0000256" key="8">
    <source>
        <dbReference type="ARBA" id="ARBA00054935"/>
    </source>
</evidence>
<organism evidence="13 14">
    <name type="scientific">Clupea harengus</name>
    <name type="common">Atlantic herring</name>
    <dbReference type="NCBI Taxonomy" id="7950"/>
    <lineage>
        <taxon>Eukaryota</taxon>
        <taxon>Metazoa</taxon>
        <taxon>Chordata</taxon>
        <taxon>Craniata</taxon>
        <taxon>Vertebrata</taxon>
        <taxon>Euteleostomi</taxon>
        <taxon>Actinopterygii</taxon>
        <taxon>Neopterygii</taxon>
        <taxon>Teleostei</taxon>
        <taxon>Clupei</taxon>
        <taxon>Clupeiformes</taxon>
        <taxon>Clupeoidei</taxon>
        <taxon>Clupeidae</taxon>
        <taxon>Clupea</taxon>
    </lineage>
</organism>
<accession>A0A6P8FBG6</accession>
<evidence type="ECO:0000256" key="4">
    <source>
        <dbReference type="ARBA" id="ARBA00022490"/>
    </source>
</evidence>
<dbReference type="Proteomes" id="UP000515152">
    <property type="component" value="Chromosome 1"/>
</dbReference>
<dbReference type="EC" id="3.2.1.96" evidence="3"/>
<evidence type="ECO:0000259" key="12">
    <source>
        <dbReference type="Pfam" id="PF25529"/>
    </source>
</evidence>
<evidence type="ECO:0000256" key="2">
    <source>
        <dbReference type="ARBA" id="ARBA00007849"/>
    </source>
</evidence>
<keyword evidence="4" id="KW-0963">Cytoplasm</keyword>
<dbReference type="OrthoDB" id="284473at2759"/>
<dbReference type="RefSeq" id="XP_031421100.1">
    <property type="nucleotide sequence ID" value="XM_031565240.2"/>
</dbReference>
<protein>
    <recommendedName>
        <fullName evidence="9">Cytosolic endo-beta-N-acetylglucosaminidase</fullName>
        <ecNumber evidence="3">3.2.1.96</ecNumber>
    </recommendedName>
</protein>
<dbReference type="InterPro" id="IPR032979">
    <property type="entry name" value="ENGase"/>
</dbReference>
<dbReference type="Pfam" id="PF03644">
    <property type="entry name" value="Glyco_hydro_85"/>
    <property type="match status" value="1"/>
</dbReference>
<evidence type="ECO:0000313" key="14">
    <source>
        <dbReference type="RefSeq" id="XP_031421100.1"/>
    </source>
</evidence>
<feature type="region of interest" description="Disordered" evidence="10">
    <location>
        <begin position="1"/>
        <end position="42"/>
    </location>
</feature>
<comment type="catalytic activity">
    <reaction evidence="7">
        <text>an N(4)-(oligosaccharide-(1-&gt;3)-[oligosaccharide-(1-&gt;6)]-beta-D-Man-(1-&gt;4)-beta-D-GlcNAc-(1-&gt;4)-alpha-D-GlcNAc)-L-asparaginyl-[protein] + H2O = an oligosaccharide-(1-&gt;3)-[oligosaccharide-(1-&gt;6)]-beta-D-Man-(1-&gt;4)-D-GlcNAc + N(4)-(N-acetyl-beta-D-glucosaminyl)-L-asparaginyl-[protein]</text>
        <dbReference type="Rhea" id="RHEA:73067"/>
        <dbReference type="Rhea" id="RHEA-COMP:12603"/>
        <dbReference type="Rhea" id="RHEA-COMP:18176"/>
        <dbReference type="ChEBI" id="CHEBI:15377"/>
        <dbReference type="ChEBI" id="CHEBI:132248"/>
        <dbReference type="ChEBI" id="CHEBI:192714"/>
        <dbReference type="ChEBI" id="CHEBI:192715"/>
        <dbReference type="EC" id="3.2.1.96"/>
    </reaction>
</comment>
<feature type="domain" description="Cytosolic endo-beta-N-acetylglucosaminidase TIM barrel" evidence="11">
    <location>
        <begin position="126"/>
        <end position="405"/>
    </location>
</feature>
<comment type="subcellular location">
    <subcellularLocation>
        <location evidence="1">Cytoplasm</location>
        <location evidence="1">Cytosol</location>
    </subcellularLocation>
</comment>
<name>A0A6P8FBG6_CLUHA</name>
<comment type="function">
    <text evidence="8">Endoglycosidase that releases N-glycans from glycoproteins by cleaving the beta-1,4-glycosidic bond in the N,N'-diacetylchitobiose core. Involved in the processing of free oligosaccharides in the cytosol.</text>
</comment>
<dbReference type="GeneID" id="105899874"/>
<dbReference type="GO" id="GO:0005829">
    <property type="term" value="C:cytosol"/>
    <property type="evidence" value="ECO:0007669"/>
    <property type="project" value="UniProtKB-SubCell"/>
</dbReference>
<evidence type="ECO:0000259" key="11">
    <source>
        <dbReference type="Pfam" id="PF03644"/>
    </source>
</evidence>
<evidence type="ECO:0000256" key="1">
    <source>
        <dbReference type="ARBA" id="ARBA00004514"/>
    </source>
</evidence>
<dbReference type="CTD" id="64772"/>
<keyword evidence="5" id="KW-0378">Hydrolase</keyword>
<dbReference type="InterPro" id="IPR005201">
    <property type="entry name" value="TIM_ENGase"/>
</dbReference>
<proteinExistence type="inferred from homology"/>
<dbReference type="Gene3D" id="2.60.120.260">
    <property type="entry name" value="Galactose-binding domain-like"/>
    <property type="match status" value="1"/>
</dbReference>
<dbReference type="FunFam" id="3.20.20.80:FF:000043">
    <property type="entry name" value="cytosolic endo-beta-N-acetylglucosaminidase"/>
    <property type="match status" value="1"/>
</dbReference>
<feature type="domain" description="Cytosolic endo-beta-N-acetylglucosaminidase C-terminal" evidence="12">
    <location>
        <begin position="599"/>
        <end position="720"/>
    </location>
</feature>
<evidence type="ECO:0000256" key="7">
    <source>
        <dbReference type="ARBA" id="ARBA00034414"/>
    </source>
</evidence>
<reference evidence="14" key="1">
    <citation type="submission" date="2025-08" db="UniProtKB">
        <authorList>
            <consortium name="RefSeq"/>
        </authorList>
    </citation>
    <scope>IDENTIFICATION</scope>
</reference>
<evidence type="ECO:0000256" key="3">
    <source>
        <dbReference type="ARBA" id="ARBA00012566"/>
    </source>
</evidence>
<keyword evidence="6" id="KW-0326">Glycosidase</keyword>
<dbReference type="InterPro" id="IPR057882">
    <property type="entry name" value="ENGase_C"/>
</dbReference>
<evidence type="ECO:0000256" key="6">
    <source>
        <dbReference type="ARBA" id="ARBA00023295"/>
    </source>
</evidence>
<dbReference type="KEGG" id="char:105899874"/>
<evidence type="ECO:0000256" key="9">
    <source>
        <dbReference type="ARBA" id="ARBA00072457"/>
    </source>
</evidence>
<gene>
    <name evidence="14" type="primary">engase</name>
</gene>
<dbReference type="PANTHER" id="PTHR13246:SF1">
    <property type="entry name" value="CYTOSOLIC ENDO-BETA-N-ACETYLGLUCOSAMINIDASE"/>
    <property type="match status" value="1"/>
</dbReference>